<proteinExistence type="predicted"/>
<gene>
    <name evidence="1" type="ORF">CPB84DRAFT_1747035</name>
</gene>
<dbReference type="OrthoDB" id="6133115at2759"/>
<evidence type="ECO:0000313" key="1">
    <source>
        <dbReference type="EMBL" id="KAF8901485.1"/>
    </source>
</evidence>
<name>A0A9P5NNS8_GYMJU</name>
<dbReference type="Proteomes" id="UP000724874">
    <property type="component" value="Unassembled WGS sequence"/>
</dbReference>
<reference evidence="1" key="1">
    <citation type="submission" date="2020-11" db="EMBL/GenBank/DDBJ databases">
        <authorList>
            <consortium name="DOE Joint Genome Institute"/>
            <person name="Ahrendt S."/>
            <person name="Riley R."/>
            <person name="Andreopoulos W."/>
            <person name="LaButti K."/>
            <person name="Pangilinan J."/>
            <person name="Ruiz-duenas F.J."/>
            <person name="Barrasa J.M."/>
            <person name="Sanchez-Garcia M."/>
            <person name="Camarero S."/>
            <person name="Miyauchi S."/>
            <person name="Serrano A."/>
            <person name="Linde D."/>
            <person name="Babiker R."/>
            <person name="Drula E."/>
            <person name="Ayuso-Fernandez I."/>
            <person name="Pacheco R."/>
            <person name="Padilla G."/>
            <person name="Ferreira P."/>
            <person name="Barriuso J."/>
            <person name="Kellner H."/>
            <person name="Castanera R."/>
            <person name="Alfaro M."/>
            <person name="Ramirez L."/>
            <person name="Pisabarro A.G."/>
            <person name="Kuo A."/>
            <person name="Tritt A."/>
            <person name="Lipzen A."/>
            <person name="He G."/>
            <person name="Yan M."/>
            <person name="Ng V."/>
            <person name="Cullen D."/>
            <person name="Martin F."/>
            <person name="Rosso M.-N."/>
            <person name="Henrissat B."/>
            <person name="Hibbett D."/>
            <person name="Martinez A.T."/>
            <person name="Grigoriev I.V."/>
        </authorList>
    </citation>
    <scope>NUCLEOTIDE SEQUENCE</scope>
    <source>
        <strain evidence="1">AH 44721</strain>
    </source>
</reference>
<comment type="caution">
    <text evidence="1">The sequence shown here is derived from an EMBL/GenBank/DDBJ whole genome shotgun (WGS) entry which is preliminary data.</text>
</comment>
<dbReference type="AlphaFoldDB" id="A0A9P5NNS8"/>
<sequence>METLATLLLLLPDLAWLHEYFLFNFMYMFSYTPLQGIYPVENLENTAYAKGMVLPGVLVSLDLIEASLWYLCSVETVKRTVEELDEIYNVKFNAILAITKDGKVNALVEEGS</sequence>
<keyword evidence="2" id="KW-1185">Reference proteome</keyword>
<organism evidence="1 2">
    <name type="scientific">Gymnopilus junonius</name>
    <name type="common">Spectacular rustgill mushroom</name>
    <name type="synonym">Gymnopilus spectabilis subsp. junonius</name>
    <dbReference type="NCBI Taxonomy" id="109634"/>
    <lineage>
        <taxon>Eukaryota</taxon>
        <taxon>Fungi</taxon>
        <taxon>Dikarya</taxon>
        <taxon>Basidiomycota</taxon>
        <taxon>Agaricomycotina</taxon>
        <taxon>Agaricomycetes</taxon>
        <taxon>Agaricomycetidae</taxon>
        <taxon>Agaricales</taxon>
        <taxon>Agaricineae</taxon>
        <taxon>Hymenogastraceae</taxon>
        <taxon>Gymnopilus</taxon>
    </lineage>
</organism>
<protein>
    <submittedName>
        <fullName evidence="1">Uncharacterized protein</fullName>
    </submittedName>
</protein>
<dbReference type="EMBL" id="JADNYJ010000041">
    <property type="protein sequence ID" value="KAF8901485.1"/>
    <property type="molecule type" value="Genomic_DNA"/>
</dbReference>
<evidence type="ECO:0000313" key="2">
    <source>
        <dbReference type="Proteomes" id="UP000724874"/>
    </source>
</evidence>
<accession>A0A9P5NNS8</accession>